<dbReference type="AlphaFoldDB" id="A0A1M2W7U1"/>
<accession>A0A1M2W7U1</accession>
<dbReference type="OMA" id="SCHEKEL"/>
<name>A0A1M2W7U1_TRAPU</name>
<feature type="region of interest" description="Disordered" evidence="1">
    <location>
        <begin position="303"/>
        <end position="361"/>
    </location>
</feature>
<dbReference type="OrthoDB" id="2749985at2759"/>
<gene>
    <name evidence="2" type="ORF">TRAPUB_13479</name>
</gene>
<evidence type="ECO:0000313" key="3">
    <source>
        <dbReference type="Proteomes" id="UP000184267"/>
    </source>
</evidence>
<evidence type="ECO:0000313" key="2">
    <source>
        <dbReference type="EMBL" id="OJT15927.1"/>
    </source>
</evidence>
<dbReference type="EMBL" id="MNAD01000073">
    <property type="protein sequence ID" value="OJT15927.1"/>
    <property type="molecule type" value="Genomic_DNA"/>
</dbReference>
<evidence type="ECO:0000256" key="1">
    <source>
        <dbReference type="SAM" id="MobiDB-lite"/>
    </source>
</evidence>
<comment type="caution">
    <text evidence="2">The sequence shown here is derived from an EMBL/GenBank/DDBJ whole genome shotgun (WGS) entry which is preliminary data.</text>
</comment>
<protein>
    <submittedName>
        <fullName evidence="2">Uncharacterized protein</fullName>
    </submittedName>
</protein>
<reference evidence="2 3" key="1">
    <citation type="submission" date="2016-10" db="EMBL/GenBank/DDBJ databases">
        <title>Genome sequence of the basidiomycete white-rot fungus Trametes pubescens.</title>
        <authorList>
            <person name="Makela M.R."/>
            <person name="Granchi Z."/>
            <person name="Peng M."/>
            <person name="De Vries R.P."/>
            <person name="Grigoriev I."/>
            <person name="Riley R."/>
            <person name="Hilden K."/>
        </authorList>
    </citation>
    <scope>NUCLEOTIDE SEQUENCE [LARGE SCALE GENOMIC DNA]</scope>
    <source>
        <strain evidence="2 3">FBCC735</strain>
    </source>
</reference>
<proteinExistence type="predicted"/>
<dbReference type="STRING" id="154538.A0A1M2W7U1"/>
<feature type="compositionally biased region" description="Basic residues" evidence="1">
    <location>
        <begin position="347"/>
        <end position="361"/>
    </location>
</feature>
<organism evidence="2 3">
    <name type="scientific">Trametes pubescens</name>
    <name type="common">White-rot fungus</name>
    <dbReference type="NCBI Taxonomy" id="154538"/>
    <lineage>
        <taxon>Eukaryota</taxon>
        <taxon>Fungi</taxon>
        <taxon>Dikarya</taxon>
        <taxon>Basidiomycota</taxon>
        <taxon>Agaricomycotina</taxon>
        <taxon>Agaricomycetes</taxon>
        <taxon>Polyporales</taxon>
        <taxon>Polyporaceae</taxon>
        <taxon>Trametes</taxon>
    </lineage>
</organism>
<dbReference type="Proteomes" id="UP000184267">
    <property type="component" value="Unassembled WGS sequence"/>
</dbReference>
<sequence length="361" mass="38857">MSTSSSSAYPTASAHARAITPQIAALSLGSSSSATAADSEEASRIIRLMTYDRAITVTDLVNTIPHNYRERLAPELRFLADIAEKRVAAQSSIRKLESAIADDKPPSHLTLKVPELQACKEFREGGGLAQGNKAIADNVAAAQAAVMKSALAAKQAEVNHLDVLMERESMYKRFSDPANTRWEELRERSLIPTFKSTDEKDKGKAAAASIPKDATGIKLDRWIMNPAVVVEYHHLLEDIWPIALRCISIVELRDYAMQAKFEKKQKSEKSADIEMADATKAGPSIQSLVDKAVAGRVKPLQAQVQKLSVKGGKSARKPQAGGKKKTSPSASSSKSSVTGKKTPAKTNKPRVSGKGKGKGKA</sequence>
<feature type="non-terminal residue" evidence="2">
    <location>
        <position position="361"/>
    </location>
</feature>
<keyword evidence="3" id="KW-1185">Reference proteome</keyword>
<feature type="compositionally biased region" description="Low complexity" evidence="1">
    <location>
        <begin position="327"/>
        <end position="341"/>
    </location>
</feature>